<reference evidence="1 2" key="1">
    <citation type="submission" date="2015-06" db="EMBL/GenBank/DDBJ databases">
        <title>Talaromyces atroroseus IBT 11181 draft genome.</title>
        <authorList>
            <person name="Rasmussen K.B."/>
            <person name="Rasmussen S."/>
            <person name="Petersen B."/>
            <person name="Sicheritz-Ponten T."/>
            <person name="Mortensen U.H."/>
            <person name="Thrane U."/>
        </authorList>
    </citation>
    <scope>NUCLEOTIDE SEQUENCE [LARGE SCALE GENOMIC DNA]</scope>
    <source>
        <strain evidence="1 2">IBT 11181</strain>
    </source>
</reference>
<evidence type="ECO:0000313" key="2">
    <source>
        <dbReference type="Proteomes" id="UP000214365"/>
    </source>
</evidence>
<name>A0A225B213_TALAT</name>
<organism evidence="1 2">
    <name type="scientific">Talaromyces atroroseus</name>
    <dbReference type="NCBI Taxonomy" id="1441469"/>
    <lineage>
        <taxon>Eukaryota</taxon>
        <taxon>Fungi</taxon>
        <taxon>Dikarya</taxon>
        <taxon>Ascomycota</taxon>
        <taxon>Pezizomycotina</taxon>
        <taxon>Eurotiomycetes</taxon>
        <taxon>Eurotiomycetidae</taxon>
        <taxon>Eurotiales</taxon>
        <taxon>Trichocomaceae</taxon>
        <taxon>Talaromyces</taxon>
        <taxon>Talaromyces sect. Trachyspermi</taxon>
    </lineage>
</organism>
<accession>A0A225B213</accession>
<sequence length="100" mass="10895">MAEKESVWLYTAEWPAPKGLGATESLGVCHEDEEGKSKGKLTVEISERAGGRRGSWEEKRLGLGVARLARKVGRHKEGAAALFGTSTRLAFLALAVPRRY</sequence>
<dbReference type="RefSeq" id="XP_020121387.1">
    <property type="nucleotide sequence ID" value="XM_020265470.1"/>
</dbReference>
<dbReference type="GeneID" id="31002951"/>
<keyword evidence="2" id="KW-1185">Reference proteome</keyword>
<dbReference type="Proteomes" id="UP000214365">
    <property type="component" value="Unassembled WGS sequence"/>
</dbReference>
<protein>
    <submittedName>
        <fullName evidence="1">Uncharacterized protein</fullName>
    </submittedName>
</protein>
<dbReference type="AlphaFoldDB" id="A0A225B213"/>
<proteinExistence type="predicted"/>
<comment type="caution">
    <text evidence="1">The sequence shown here is derived from an EMBL/GenBank/DDBJ whole genome shotgun (WGS) entry which is preliminary data.</text>
</comment>
<gene>
    <name evidence="1" type="ORF">UA08_03196</name>
</gene>
<dbReference type="EMBL" id="LFMY01000004">
    <property type="protein sequence ID" value="OKL61266.1"/>
    <property type="molecule type" value="Genomic_DNA"/>
</dbReference>
<evidence type="ECO:0000313" key="1">
    <source>
        <dbReference type="EMBL" id="OKL61266.1"/>
    </source>
</evidence>